<evidence type="ECO:0000256" key="2">
    <source>
        <dbReference type="ARBA" id="ARBA00016648"/>
    </source>
</evidence>
<feature type="compositionally biased region" description="Basic and acidic residues" evidence="4">
    <location>
        <begin position="170"/>
        <end position="226"/>
    </location>
</feature>
<dbReference type="Proteomes" id="UP001497497">
    <property type="component" value="Unassembled WGS sequence"/>
</dbReference>
<keyword evidence="7" id="KW-1185">Reference proteome</keyword>
<feature type="compositionally biased region" description="Acidic residues" evidence="4">
    <location>
        <begin position="131"/>
        <end position="145"/>
    </location>
</feature>
<organism evidence="6 7">
    <name type="scientific">Lymnaea stagnalis</name>
    <name type="common">Great pond snail</name>
    <name type="synonym">Helix stagnalis</name>
    <dbReference type="NCBI Taxonomy" id="6523"/>
    <lineage>
        <taxon>Eukaryota</taxon>
        <taxon>Metazoa</taxon>
        <taxon>Spiralia</taxon>
        <taxon>Lophotrochozoa</taxon>
        <taxon>Mollusca</taxon>
        <taxon>Gastropoda</taxon>
        <taxon>Heterobranchia</taxon>
        <taxon>Euthyneura</taxon>
        <taxon>Panpulmonata</taxon>
        <taxon>Hygrophila</taxon>
        <taxon>Lymnaeoidea</taxon>
        <taxon>Lymnaeidae</taxon>
        <taxon>Lymnaea</taxon>
    </lineage>
</organism>
<proteinExistence type="inferred from homology"/>
<dbReference type="PANTHER" id="PTHR31684">
    <property type="entry name" value="COILED-COIL DOMAIN-CONTAINING PROTEIN 43"/>
    <property type="match status" value="1"/>
</dbReference>
<comment type="caution">
    <text evidence="6">The sequence shown here is derived from an EMBL/GenBank/DDBJ whole genome shotgun (WGS) entry which is preliminary data.</text>
</comment>
<reference evidence="6 7" key="1">
    <citation type="submission" date="2024-04" db="EMBL/GenBank/DDBJ databases">
        <authorList>
            <consortium name="Genoscope - CEA"/>
            <person name="William W."/>
        </authorList>
    </citation>
    <scope>NUCLEOTIDE SEQUENCE [LARGE SCALE GENOMIC DNA]</scope>
</reference>
<accession>A0AAV2I2R8</accession>
<dbReference type="InterPro" id="IPR037666">
    <property type="entry name" value="CCDC43"/>
</dbReference>
<evidence type="ECO:0000313" key="6">
    <source>
        <dbReference type="EMBL" id="CAL1540192.1"/>
    </source>
</evidence>
<evidence type="ECO:0000256" key="4">
    <source>
        <dbReference type="SAM" id="MobiDB-lite"/>
    </source>
</evidence>
<feature type="region of interest" description="Disordered" evidence="4">
    <location>
        <begin position="124"/>
        <end position="226"/>
    </location>
</feature>
<comment type="similarity">
    <text evidence="1">Belongs to the CCDC43 family.</text>
</comment>
<evidence type="ECO:0000256" key="3">
    <source>
        <dbReference type="ARBA" id="ARBA00023054"/>
    </source>
</evidence>
<feature type="domain" description="CCDC43 PWI-like" evidence="5">
    <location>
        <begin position="6"/>
        <end position="79"/>
    </location>
</feature>
<gene>
    <name evidence="6" type="ORF">GSLYS_00013902001</name>
</gene>
<evidence type="ECO:0000313" key="7">
    <source>
        <dbReference type="Proteomes" id="UP001497497"/>
    </source>
</evidence>
<dbReference type="EMBL" id="CAXITT010000374">
    <property type="protein sequence ID" value="CAL1540192.1"/>
    <property type="molecule type" value="Genomic_DNA"/>
</dbReference>
<name>A0AAV2I2R8_LYMST</name>
<dbReference type="AlphaFoldDB" id="A0AAV2I2R8"/>
<protein>
    <recommendedName>
        <fullName evidence="2">Coiled-coil domain-containing protein 43</fullName>
    </recommendedName>
</protein>
<sequence>MATSMAGPFDIWLTERLKSASADIDTDVFVSYIIGILETESTDEEREESITELLASVVDSSLVADLYTSIVKEWDSENQSKKAAIVKEDIGDKLSAILGKQTLATVQEKKLTKEEADRKAAILAQYGQVSDGDESDSDERSDVDDSPALGATGVNPAKLESTNPLLIRNVNKEEVQRAEREKREKAKEEQEKKKEKDKQDRLAQKQKQQERKESEKKRTSKGEKKR</sequence>
<keyword evidence="3" id="KW-0175">Coiled coil</keyword>
<evidence type="ECO:0000256" key="1">
    <source>
        <dbReference type="ARBA" id="ARBA00005305"/>
    </source>
</evidence>
<dbReference type="InterPro" id="IPR058771">
    <property type="entry name" value="PWI_CCDC43"/>
</dbReference>
<evidence type="ECO:0000259" key="5">
    <source>
        <dbReference type="Pfam" id="PF26091"/>
    </source>
</evidence>
<dbReference type="PANTHER" id="PTHR31684:SF2">
    <property type="entry name" value="COILED-COIL DOMAIN-CONTAINING PROTEIN 43"/>
    <property type="match status" value="1"/>
</dbReference>
<dbReference type="Pfam" id="PF26091">
    <property type="entry name" value="PWI_CCDC43"/>
    <property type="match status" value="1"/>
</dbReference>